<accession>W7IY65</accession>
<dbReference type="EC" id="2.3.1.20" evidence="4"/>
<comment type="similarity">
    <text evidence="3">Belongs to the long-chain O-acyltransferase family.</text>
</comment>
<evidence type="ECO:0000259" key="11">
    <source>
        <dbReference type="Pfam" id="PF03007"/>
    </source>
</evidence>
<evidence type="ECO:0000256" key="8">
    <source>
        <dbReference type="ARBA" id="ARBA00023098"/>
    </source>
</evidence>
<dbReference type="UniPathway" id="UPA00282"/>
<keyword evidence="9" id="KW-0012">Acyltransferase</keyword>
<dbReference type="Pfam" id="PF06974">
    <property type="entry name" value="WS_DGAT_C"/>
    <property type="match status" value="1"/>
</dbReference>
<protein>
    <recommendedName>
        <fullName evidence="4">diacylglycerol O-acyltransferase</fullName>
        <ecNumber evidence="4">2.3.1.20</ecNumber>
    </recommendedName>
</protein>
<comment type="pathway">
    <text evidence="2">Lipid metabolism.</text>
</comment>
<dbReference type="Pfam" id="PF03007">
    <property type="entry name" value="WS_DGAT_cat"/>
    <property type="match status" value="1"/>
</dbReference>
<dbReference type="STRING" id="909613.UO65_2861"/>
<dbReference type="GO" id="GO:0051701">
    <property type="term" value="P:biological process involved in interaction with host"/>
    <property type="evidence" value="ECO:0007669"/>
    <property type="project" value="TreeGrafter"/>
</dbReference>
<organism evidence="13 14">
    <name type="scientific">Actinokineospora spheciospongiae</name>
    <dbReference type="NCBI Taxonomy" id="909613"/>
    <lineage>
        <taxon>Bacteria</taxon>
        <taxon>Bacillati</taxon>
        <taxon>Actinomycetota</taxon>
        <taxon>Actinomycetes</taxon>
        <taxon>Pseudonocardiales</taxon>
        <taxon>Pseudonocardiaceae</taxon>
        <taxon>Actinokineospora</taxon>
    </lineage>
</organism>
<feature type="domain" description="O-acyltransferase WSD1-like N-terminal" evidence="11">
    <location>
        <begin position="49"/>
        <end position="280"/>
    </location>
</feature>
<keyword evidence="5" id="KW-0444">Lipid biosynthesis</keyword>
<evidence type="ECO:0000256" key="5">
    <source>
        <dbReference type="ARBA" id="ARBA00022516"/>
    </source>
</evidence>
<name>W7IY65_9PSEU</name>
<feature type="domain" description="O-acyltransferase WSD1 C-terminal" evidence="12">
    <location>
        <begin position="318"/>
        <end position="457"/>
    </location>
</feature>
<evidence type="ECO:0000313" key="13">
    <source>
        <dbReference type="EMBL" id="EWC61802.1"/>
    </source>
</evidence>
<dbReference type="Proteomes" id="UP000019277">
    <property type="component" value="Unassembled WGS sequence"/>
</dbReference>
<comment type="pathway">
    <text evidence="1">Glycerolipid metabolism; triacylglycerol biosynthesis.</text>
</comment>
<evidence type="ECO:0000256" key="2">
    <source>
        <dbReference type="ARBA" id="ARBA00005189"/>
    </source>
</evidence>
<comment type="caution">
    <text evidence="13">The sequence shown here is derived from an EMBL/GenBank/DDBJ whole genome shotgun (WGS) entry which is preliminary data.</text>
</comment>
<dbReference type="InterPro" id="IPR004255">
    <property type="entry name" value="O-acyltransferase_WSD1_N"/>
</dbReference>
<evidence type="ECO:0000256" key="3">
    <source>
        <dbReference type="ARBA" id="ARBA00009587"/>
    </source>
</evidence>
<dbReference type="InterPro" id="IPR023213">
    <property type="entry name" value="CAT-like_dom_sf"/>
</dbReference>
<evidence type="ECO:0000256" key="1">
    <source>
        <dbReference type="ARBA" id="ARBA00004771"/>
    </source>
</evidence>
<dbReference type="AlphaFoldDB" id="W7IY65"/>
<keyword evidence="8" id="KW-0443">Lipid metabolism</keyword>
<dbReference type="eggNOG" id="COG1020">
    <property type="taxonomic scope" value="Bacteria"/>
</dbReference>
<dbReference type="GO" id="GO:0005886">
    <property type="term" value="C:plasma membrane"/>
    <property type="evidence" value="ECO:0007669"/>
    <property type="project" value="TreeGrafter"/>
</dbReference>
<dbReference type="InterPro" id="IPR009721">
    <property type="entry name" value="O-acyltransferase_WSD1_C"/>
</dbReference>
<dbReference type="GO" id="GO:0019432">
    <property type="term" value="P:triglyceride biosynthetic process"/>
    <property type="evidence" value="ECO:0007669"/>
    <property type="project" value="UniProtKB-UniPathway"/>
</dbReference>
<evidence type="ECO:0000256" key="6">
    <source>
        <dbReference type="ARBA" id="ARBA00022679"/>
    </source>
</evidence>
<dbReference type="EMBL" id="AYXG01000101">
    <property type="protein sequence ID" value="EWC61802.1"/>
    <property type="molecule type" value="Genomic_DNA"/>
</dbReference>
<dbReference type="PANTHER" id="PTHR31650:SF1">
    <property type="entry name" value="WAX ESTER SYNTHASE_DIACYLGLYCEROL ACYLTRANSFERASE 4-RELATED"/>
    <property type="match status" value="1"/>
</dbReference>
<reference evidence="13 14" key="1">
    <citation type="journal article" date="2014" name="Genome Announc.">
        <title>Draft Genome Sequence of the Antitrypanosomally Active Sponge-Associated Bacterium Actinokineospora sp. Strain EG49.</title>
        <authorList>
            <person name="Harjes J."/>
            <person name="Ryu T."/>
            <person name="Abdelmohsen U.R."/>
            <person name="Moitinho-Silva L."/>
            <person name="Horn H."/>
            <person name="Ravasi T."/>
            <person name="Hentschel U."/>
        </authorList>
    </citation>
    <scope>NUCLEOTIDE SEQUENCE [LARGE SCALE GENOMIC DNA]</scope>
    <source>
        <strain evidence="13 14">EG49</strain>
    </source>
</reference>
<evidence type="ECO:0000259" key="12">
    <source>
        <dbReference type="Pfam" id="PF06974"/>
    </source>
</evidence>
<dbReference type="SUPFAM" id="SSF52777">
    <property type="entry name" value="CoA-dependent acyltransferases"/>
    <property type="match status" value="1"/>
</dbReference>
<dbReference type="OrthoDB" id="9810950at2"/>
<comment type="catalytic activity">
    <reaction evidence="10">
        <text>an acyl-CoA + a 1,2-diacyl-sn-glycerol = a triacyl-sn-glycerol + CoA</text>
        <dbReference type="Rhea" id="RHEA:10868"/>
        <dbReference type="ChEBI" id="CHEBI:17815"/>
        <dbReference type="ChEBI" id="CHEBI:57287"/>
        <dbReference type="ChEBI" id="CHEBI:58342"/>
        <dbReference type="ChEBI" id="CHEBI:64615"/>
        <dbReference type="EC" id="2.3.1.20"/>
    </reaction>
</comment>
<evidence type="ECO:0000313" key="14">
    <source>
        <dbReference type="Proteomes" id="UP000019277"/>
    </source>
</evidence>
<dbReference type="PANTHER" id="PTHR31650">
    <property type="entry name" value="O-ACYLTRANSFERASE (WSD1-LIKE) FAMILY PROTEIN"/>
    <property type="match status" value="1"/>
</dbReference>
<evidence type="ECO:0000256" key="7">
    <source>
        <dbReference type="ARBA" id="ARBA00022798"/>
    </source>
</evidence>
<dbReference type="GO" id="GO:0001666">
    <property type="term" value="P:response to hypoxia"/>
    <property type="evidence" value="ECO:0007669"/>
    <property type="project" value="TreeGrafter"/>
</dbReference>
<dbReference type="Gene3D" id="3.30.559.10">
    <property type="entry name" value="Chloramphenicol acetyltransferase-like domain"/>
    <property type="match status" value="1"/>
</dbReference>
<evidence type="ECO:0000256" key="4">
    <source>
        <dbReference type="ARBA" id="ARBA00013244"/>
    </source>
</evidence>
<evidence type="ECO:0000256" key="9">
    <source>
        <dbReference type="ARBA" id="ARBA00023315"/>
    </source>
</evidence>
<keyword evidence="7" id="KW-0319">Glycerol metabolism</keyword>
<dbReference type="InterPro" id="IPR045034">
    <property type="entry name" value="O-acyltransferase_WSD1-like"/>
</dbReference>
<dbReference type="GO" id="GO:0006071">
    <property type="term" value="P:glycerol metabolic process"/>
    <property type="evidence" value="ECO:0007669"/>
    <property type="project" value="UniProtKB-KW"/>
</dbReference>
<dbReference type="GO" id="GO:0071731">
    <property type="term" value="P:response to nitric oxide"/>
    <property type="evidence" value="ECO:0007669"/>
    <property type="project" value="TreeGrafter"/>
</dbReference>
<gene>
    <name evidence="13" type="ORF">UO65_2861</name>
</gene>
<keyword evidence="6" id="KW-0808">Transferase</keyword>
<proteinExistence type="inferred from homology"/>
<dbReference type="RefSeq" id="WP_035282642.1">
    <property type="nucleotide sequence ID" value="NZ_AYXG01000101.1"/>
</dbReference>
<dbReference type="GO" id="GO:0004144">
    <property type="term" value="F:diacylglycerol O-acyltransferase activity"/>
    <property type="evidence" value="ECO:0007669"/>
    <property type="project" value="UniProtKB-EC"/>
</dbReference>
<keyword evidence="14" id="KW-1185">Reference proteome</keyword>
<evidence type="ECO:0000256" key="10">
    <source>
        <dbReference type="ARBA" id="ARBA00048109"/>
    </source>
</evidence>
<sequence length="467" mass="51030">MVDSRVFVDEVPPGADSGMTGMEAVMWRTGREPLLRSPIVLVHVLDSAPDWSRLVEEWTRLTVQVPRLRERVVEPAGGIGTPRWAPDPHFEFDHHLHRVRLPAPGDLRQLLDLAQLMERTPFDPSRPLWEAVLVEGLDGDRAGFLLKLHHSSMDGLSVQRMMSLAFGRAPDERPGPGRLRVLEPLDGEDRERHGLLGRSAAVLGEGRRLVGRVLRQPFGTLLHAQRLVDSAFRVLLPGLGDTSPLLARRSTSRRFDVLEVPLDVMRETASRHGVSVNDVFVATVLGGIRRYHEGHGVTLDTLPVAIPIAMENGARSSGNSFTVGRFPAPVGETDNARRMRVVSDLIASARAEEAAAAPVHLAELLVPLPTPAVIPLFRRVAGAHDVQLSSMKAFTEPVYLAGARVQRLYPFGPLPGGAISVTMVWFDGNCCIGVNLDPASVAEAGMLVRCLEVEFEAVVDAVRKAGR</sequence>